<evidence type="ECO:0000256" key="2">
    <source>
        <dbReference type="ARBA" id="ARBA00006739"/>
    </source>
</evidence>
<gene>
    <name evidence="5" type="ORF">OSCT_3206</name>
</gene>
<evidence type="ECO:0000256" key="4">
    <source>
        <dbReference type="ARBA" id="ARBA00022679"/>
    </source>
</evidence>
<dbReference type="InterPro" id="IPR029044">
    <property type="entry name" value="Nucleotide-diphossugar_trans"/>
</dbReference>
<dbReference type="HOGENOM" id="CLU_023845_4_1_0"/>
<evidence type="ECO:0000256" key="3">
    <source>
        <dbReference type="ARBA" id="ARBA00022676"/>
    </source>
</evidence>
<dbReference type="SUPFAM" id="SSF53448">
    <property type="entry name" value="Nucleotide-diphospho-sugar transferases"/>
    <property type="match status" value="1"/>
</dbReference>
<protein>
    <submittedName>
        <fullName evidence="5">Glycosyl transferase family protein</fullName>
    </submittedName>
</protein>
<organism evidence="5 6">
    <name type="scientific">Oscillochloris trichoides DG-6</name>
    <dbReference type="NCBI Taxonomy" id="765420"/>
    <lineage>
        <taxon>Bacteria</taxon>
        <taxon>Bacillati</taxon>
        <taxon>Chloroflexota</taxon>
        <taxon>Chloroflexia</taxon>
        <taxon>Chloroflexales</taxon>
        <taxon>Chloroflexineae</taxon>
        <taxon>Oscillochloridaceae</taxon>
        <taxon>Oscillochloris</taxon>
    </lineage>
</organism>
<dbReference type="Gene3D" id="3.90.550.10">
    <property type="entry name" value="Spore Coat Polysaccharide Biosynthesis Protein SpsA, Chain A"/>
    <property type="match status" value="1"/>
</dbReference>
<dbReference type="eggNOG" id="COG1216">
    <property type="taxonomic scope" value="Bacteria"/>
</dbReference>
<dbReference type="Pfam" id="PF13641">
    <property type="entry name" value="Glyco_tranf_2_3"/>
    <property type="match status" value="1"/>
</dbReference>
<keyword evidence="4 5" id="KW-0808">Transferase</keyword>
<sequence length="315" mass="34698">MSALAPTIALDLLYVVVLNWNLPADTIACVRSLQAELPTTAQILIVDNHSSDDSVAQFRAAFADTVHVLVTPANLGFAGGMNAGIRAALDAGADAVLLLNNDTVVDSAMLAELLHAAHARPQAGVLGPAIFYYDHPTRIWQLGSREYPLLPIPMNLGMRDLHHAAGRPFRLDYVTGCAMFVRRHVFEQVGLLDTSYVMYYEDADFCRRVRQAGYEIWCVPQARMWHRVSLSAGMVKPASRYAWAWGRARFYRQHPHGVVPGLGFVYLLMSTLIKSVGDLLRGDHQLTALLWRGTFDGYALRPVHGPVPGQAEVPG</sequence>
<keyword evidence="6" id="KW-1185">Reference proteome</keyword>
<evidence type="ECO:0000313" key="6">
    <source>
        <dbReference type="Proteomes" id="UP000054010"/>
    </source>
</evidence>
<name>E1IIQ5_9CHLR</name>
<dbReference type="GO" id="GO:0016757">
    <property type="term" value="F:glycosyltransferase activity"/>
    <property type="evidence" value="ECO:0007669"/>
    <property type="project" value="UniProtKB-KW"/>
</dbReference>
<evidence type="ECO:0000256" key="1">
    <source>
        <dbReference type="ARBA" id="ARBA00004776"/>
    </source>
</evidence>
<dbReference type="AlphaFoldDB" id="E1IIQ5"/>
<dbReference type="Proteomes" id="UP000054010">
    <property type="component" value="Unassembled WGS sequence"/>
</dbReference>
<accession>E1IIQ5</accession>
<keyword evidence="3" id="KW-0328">Glycosyltransferase</keyword>
<dbReference type="EMBL" id="ADVR01000142">
    <property type="protein sequence ID" value="EFO78911.1"/>
    <property type="molecule type" value="Genomic_DNA"/>
</dbReference>
<reference evidence="5 6" key="1">
    <citation type="journal article" date="2011" name="J. Bacteriol.">
        <title>Draft genome sequence of the anoxygenic filamentous phototrophic bacterium Oscillochloris trichoides subsp. DG-6.</title>
        <authorList>
            <person name="Kuznetsov B.B."/>
            <person name="Ivanovsky R.N."/>
            <person name="Keppen O.I."/>
            <person name="Sukhacheva M.V."/>
            <person name="Bumazhkin B.K."/>
            <person name="Patutina E.O."/>
            <person name="Beletsky A.V."/>
            <person name="Mardanov A.V."/>
            <person name="Baslerov R.V."/>
            <person name="Panteleeva A.N."/>
            <person name="Kolganova T.V."/>
            <person name="Ravin N.V."/>
            <person name="Skryabin K.G."/>
        </authorList>
    </citation>
    <scope>NUCLEOTIDE SEQUENCE [LARGE SCALE GENOMIC DNA]</scope>
    <source>
        <strain evidence="5 6">DG-6</strain>
    </source>
</reference>
<dbReference type="PANTHER" id="PTHR43179:SF12">
    <property type="entry name" value="GALACTOFURANOSYLTRANSFERASE GLFT2"/>
    <property type="match status" value="1"/>
</dbReference>
<dbReference type="STRING" id="765420.OSCT_3206"/>
<dbReference type="PANTHER" id="PTHR43179">
    <property type="entry name" value="RHAMNOSYLTRANSFERASE WBBL"/>
    <property type="match status" value="1"/>
</dbReference>
<evidence type="ECO:0000313" key="5">
    <source>
        <dbReference type="EMBL" id="EFO78911.1"/>
    </source>
</evidence>
<proteinExistence type="inferred from homology"/>
<comment type="similarity">
    <text evidence="2">Belongs to the glycosyltransferase 2 family.</text>
</comment>
<dbReference type="CDD" id="cd04186">
    <property type="entry name" value="GT_2_like_c"/>
    <property type="match status" value="1"/>
</dbReference>
<comment type="pathway">
    <text evidence="1">Cell wall biogenesis; cell wall polysaccharide biosynthesis.</text>
</comment>
<comment type="caution">
    <text evidence="5">The sequence shown here is derived from an EMBL/GenBank/DDBJ whole genome shotgun (WGS) entry which is preliminary data.</text>
</comment>